<gene>
    <name evidence="2" type="primary">gb11840</name>
    <name evidence="2" type="ORF">PR202_gb11840</name>
</gene>
<feature type="region of interest" description="Disordered" evidence="1">
    <location>
        <begin position="1"/>
        <end position="35"/>
    </location>
</feature>
<name>A0AAV5EPC2_ELECO</name>
<dbReference type="Proteomes" id="UP001054889">
    <property type="component" value="Unassembled WGS sequence"/>
</dbReference>
<comment type="caution">
    <text evidence="2">The sequence shown here is derived from an EMBL/GenBank/DDBJ whole genome shotgun (WGS) entry which is preliminary data.</text>
</comment>
<feature type="compositionally biased region" description="Low complexity" evidence="1">
    <location>
        <begin position="50"/>
        <end position="62"/>
    </location>
</feature>
<dbReference type="AlphaFoldDB" id="A0AAV5EPC2"/>
<proteinExistence type="predicted"/>
<accession>A0AAV5EPC2</accession>
<sequence length="72" mass="6896">MHLTGTSGGLRQAPRSRAPRAAARATGAASGVGEARIASGVASGWGKLRAASGAGASHPAGPNLSPLQPGEP</sequence>
<evidence type="ECO:0000313" key="2">
    <source>
        <dbReference type="EMBL" id="GJN24120.1"/>
    </source>
</evidence>
<dbReference type="EMBL" id="BQKI01000076">
    <property type="protein sequence ID" value="GJN24120.1"/>
    <property type="molecule type" value="Genomic_DNA"/>
</dbReference>
<organism evidence="2 3">
    <name type="scientific">Eleusine coracana subsp. coracana</name>
    <dbReference type="NCBI Taxonomy" id="191504"/>
    <lineage>
        <taxon>Eukaryota</taxon>
        <taxon>Viridiplantae</taxon>
        <taxon>Streptophyta</taxon>
        <taxon>Embryophyta</taxon>
        <taxon>Tracheophyta</taxon>
        <taxon>Spermatophyta</taxon>
        <taxon>Magnoliopsida</taxon>
        <taxon>Liliopsida</taxon>
        <taxon>Poales</taxon>
        <taxon>Poaceae</taxon>
        <taxon>PACMAD clade</taxon>
        <taxon>Chloridoideae</taxon>
        <taxon>Cynodonteae</taxon>
        <taxon>Eleusininae</taxon>
        <taxon>Eleusine</taxon>
    </lineage>
</organism>
<reference evidence="2" key="2">
    <citation type="submission" date="2021-12" db="EMBL/GenBank/DDBJ databases">
        <title>Resequencing data analysis of finger millet.</title>
        <authorList>
            <person name="Hatakeyama M."/>
            <person name="Aluri S."/>
            <person name="Balachadran M.T."/>
            <person name="Sivarajan S.R."/>
            <person name="Poveda L."/>
            <person name="Shimizu-Inatsugi R."/>
            <person name="Schlapbach R."/>
            <person name="Sreeman S.M."/>
            <person name="Shimizu K.K."/>
        </authorList>
    </citation>
    <scope>NUCLEOTIDE SEQUENCE</scope>
</reference>
<feature type="compositionally biased region" description="Low complexity" evidence="1">
    <location>
        <begin position="13"/>
        <end position="31"/>
    </location>
</feature>
<feature type="region of interest" description="Disordered" evidence="1">
    <location>
        <begin position="49"/>
        <end position="72"/>
    </location>
</feature>
<keyword evidence="3" id="KW-1185">Reference proteome</keyword>
<reference evidence="2" key="1">
    <citation type="journal article" date="2018" name="DNA Res.">
        <title>Multiple hybrid de novo genome assembly of finger millet, an orphan allotetraploid crop.</title>
        <authorList>
            <person name="Hatakeyama M."/>
            <person name="Aluri S."/>
            <person name="Balachadran M.T."/>
            <person name="Sivarajan S.R."/>
            <person name="Patrignani A."/>
            <person name="Gruter S."/>
            <person name="Poveda L."/>
            <person name="Shimizu-Inatsugi R."/>
            <person name="Baeten J."/>
            <person name="Francoijs K.J."/>
            <person name="Nataraja K.N."/>
            <person name="Reddy Y.A.N."/>
            <person name="Phadnis S."/>
            <person name="Ravikumar R.L."/>
            <person name="Schlapbach R."/>
            <person name="Sreeman S.M."/>
            <person name="Shimizu K.K."/>
        </authorList>
    </citation>
    <scope>NUCLEOTIDE SEQUENCE</scope>
</reference>
<evidence type="ECO:0000313" key="3">
    <source>
        <dbReference type="Proteomes" id="UP001054889"/>
    </source>
</evidence>
<protein>
    <submittedName>
        <fullName evidence="2">Uncharacterized protein</fullName>
    </submittedName>
</protein>
<evidence type="ECO:0000256" key="1">
    <source>
        <dbReference type="SAM" id="MobiDB-lite"/>
    </source>
</evidence>